<dbReference type="Pfam" id="PF10145">
    <property type="entry name" value="PhageMin_Tail"/>
    <property type="match status" value="1"/>
</dbReference>
<dbReference type="EMBL" id="LAZR01001611">
    <property type="protein sequence ID" value="KKN42013.1"/>
    <property type="molecule type" value="Genomic_DNA"/>
</dbReference>
<evidence type="ECO:0000259" key="2">
    <source>
        <dbReference type="Pfam" id="PF10145"/>
    </source>
</evidence>
<organism evidence="3">
    <name type="scientific">marine sediment metagenome</name>
    <dbReference type="NCBI Taxonomy" id="412755"/>
    <lineage>
        <taxon>unclassified sequences</taxon>
        <taxon>metagenomes</taxon>
        <taxon>ecological metagenomes</taxon>
    </lineage>
</organism>
<dbReference type="NCBIfam" id="TIGR01760">
    <property type="entry name" value="tape_meas_TP901"/>
    <property type="match status" value="1"/>
</dbReference>
<dbReference type="AlphaFoldDB" id="A0A0F9TKT3"/>
<dbReference type="PANTHER" id="PTHR37813">
    <property type="entry name" value="FELS-2 PROPHAGE PROTEIN"/>
    <property type="match status" value="1"/>
</dbReference>
<sequence length="640" mass="68713">MANIGSLTATMGIDISGLSKAEKAMSGFIGRTKAAFKAISPFLGFTIAAGIAIGLKNLGAQAVLFEKEMSNVKAIAGATGEEFQRLEDRAKSLGETTIFTAKEAAEGMSFLAMAGFKTTEIIGAMPGVLQLASAATIDLGSAADITSNILKGYGMEVSDLSHVNDVLVKAFTSANVNLSMLGQSMKFVGPVARSAGVAFEEAAAAAALLGNAGIQGTMAGTSLRNAISRLIGPSTKAAKVLEDIGIEAVDIDGKFAGLANVVEQFEKGLEGVSGEAERTAILLEVFGLRAGPAMSVLIETGSKAIREFTDELNNAGGIAQRIADEKIKNLAGAWAILKSAITGVVIYMSDTAFPVLSNLFLMLARNVGIVKDLWSAFTAFPSAIFDQLERMEKQLGKTEEAVNKLKGALAIDPLDLYDKSAWVMWGQNFFTVVEYILSSIGRTLTFTLKSIWDLTGSALSAVVGLSKNLTAVLHGLFTMTRKEYAIMLEEQKEKFHKAWADMVENQVLNNKNLVSAVLSDFDAMISKMEERMRGADLSVTTTFFTPETMKKIEDETKRFENLAEKIRLAKEGDAALNAILLEQYKNLLQVGTMVWQSVLTAEEAYRLKVAELNKLLAENVISHETYARAVIQSHEQMIVS</sequence>
<reference evidence="3" key="1">
    <citation type="journal article" date="2015" name="Nature">
        <title>Complex archaea that bridge the gap between prokaryotes and eukaryotes.</title>
        <authorList>
            <person name="Spang A."/>
            <person name="Saw J.H."/>
            <person name="Jorgensen S.L."/>
            <person name="Zaremba-Niedzwiedzka K."/>
            <person name="Martijn J."/>
            <person name="Lind A.E."/>
            <person name="van Eijk R."/>
            <person name="Schleper C."/>
            <person name="Guy L."/>
            <person name="Ettema T.J."/>
        </authorList>
    </citation>
    <scope>NUCLEOTIDE SEQUENCE</scope>
</reference>
<dbReference type="InterPro" id="IPR010090">
    <property type="entry name" value="Phage_tape_meas"/>
</dbReference>
<evidence type="ECO:0000313" key="3">
    <source>
        <dbReference type="EMBL" id="KKN42013.1"/>
    </source>
</evidence>
<gene>
    <name evidence="3" type="ORF">LCGC14_0717730</name>
</gene>
<proteinExistence type="predicted"/>
<accession>A0A0F9TKT3</accession>
<dbReference type="PANTHER" id="PTHR37813:SF1">
    <property type="entry name" value="FELS-2 PROPHAGE PROTEIN"/>
    <property type="match status" value="1"/>
</dbReference>
<comment type="caution">
    <text evidence="3">The sequence shown here is derived from an EMBL/GenBank/DDBJ whole genome shotgun (WGS) entry which is preliminary data.</text>
</comment>
<feature type="non-terminal residue" evidence="3">
    <location>
        <position position="640"/>
    </location>
</feature>
<keyword evidence="1" id="KW-1188">Viral release from host cell</keyword>
<evidence type="ECO:0000256" key="1">
    <source>
        <dbReference type="ARBA" id="ARBA00022612"/>
    </source>
</evidence>
<name>A0A0F9TKT3_9ZZZZ</name>
<feature type="domain" description="Phage tail tape measure protein" evidence="2">
    <location>
        <begin position="88"/>
        <end position="287"/>
    </location>
</feature>
<protein>
    <recommendedName>
        <fullName evidence="2">Phage tail tape measure protein domain-containing protein</fullName>
    </recommendedName>
</protein>